<gene>
    <name evidence="2" type="ORF">VNI00_003668</name>
</gene>
<name>A0AAW0DSY2_9AGAR</name>
<proteinExistence type="predicted"/>
<comment type="caution">
    <text evidence="2">The sequence shown here is derived from an EMBL/GenBank/DDBJ whole genome shotgun (WGS) entry which is preliminary data.</text>
</comment>
<feature type="compositionally biased region" description="Acidic residues" evidence="1">
    <location>
        <begin position="855"/>
        <end position="893"/>
    </location>
</feature>
<reference evidence="2 3" key="1">
    <citation type="submission" date="2024-01" db="EMBL/GenBank/DDBJ databases">
        <title>A draft genome for a cacao thread blight-causing isolate of Paramarasmius palmivorus.</title>
        <authorList>
            <person name="Baruah I.K."/>
            <person name="Bukari Y."/>
            <person name="Amoako-Attah I."/>
            <person name="Meinhardt L.W."/>
            <person name="Bailey B.A."/>
            <person name="Cohen S.P."/>
        </authorList>
    </citation>
    <scope>NUCLEOTIDE SEQUENCE [LARGE SCALE GENOMIC DNA]</scope>
    <source>
        <strain evidence="2 3">GH-12</strain>
    </source>
</reference>
<dbReference type="AlphaFoldDB" id="A0AAW0DSY2"/>
<keyword evidence="3" id="KW-1185">Reference proteome</keyword>
<dbReference type="Proteomes" id="UP001383192">
    <property type="component" value="Unassembled WGS sequence"/>
</dbReference>
<organism evidence="2 3">
    <name type="scientific">Paramarasmius palmivorus</name>
    <dbReference type="NCBI Taxonomy" id="297713"/>
    <lineage>
        <taxon>Eukaryota</taxon>
        <taxon>Fungi</taxon>
        <taxon>Dikarya</taxon>
        <taxon>Basidiomycota</taxon>
        <taxon>Agaricomycotina</taxon>
        <taxon>Agaricomycetes</taxon>
        <taxon>Agaricomycetidae</taxon>
        <taxon>Agaricales</taxon>
        <taxon>Marasmiineae</taxon>
        <taxon>Marasmiaceae</taxon>
        <taxon>Paramarasmius</taxon>
    </lineage>
</organism>
<feature type="compositionally biased region" description="Basic residues" evidence="1">
    <location>
        <begin position="984"/>
        <end position="993"/>
    </location>
</feature>
<accession>A0AAW0DSY2</accession>
<evidence type="ECO:0000313" key="3">
    <source>
        <dbReference type="Proteomes" id="UP001383192"/>
    </source>
</evidence>
<feature type="region of interest" description="Disordered" evidence="1">
    <location>
        <begin position="937"/>
        <end position="993"/>
    </location>
</feature>
<evidence type="ECO:0000313" key="2">
    <source>
        <dbReference type="EMBL" id="KAK7054470.1"/>
    </source>
</evidence>
<sequence>MASQHDPAALQKSANVFLDRTDSALSRAVTGHAHLKQWTCNERVLSRIPPGPVRSFIESLRIPACFRDGHRPNFLLGELGDAYEIPERQERYMNIFHRLRHSLVVNVSGSGKTRTVLEALSQIWGLYFLCAKEENSLGSHDLTHALHNVLPHAPGFTANIRDRHDMAQRLEDNRRIARLVLGEVLLARLLIFQRFIDKVESHMRSQHIPLAHPHFGPFIERWLHLQLDPSMLSPFHEGDLFADLVDTIHAVQPTPEEVHLMIFDTSNTLFNRLKSSFHGHHGGDVFIVLDEAQDAALSLYPAFRSQIRPDYARPVLRELIVVWSAQLAYPALGNSRIVDLPVTMVVSGTGMSVHHMREALLSSTVMKDGVCQEYNQIGGFEDKQSQLEYIRKYIPQEVLDDPVGKVLLDRMWYWLRGRYRFTAEFLAFLIQNGYKRPNELLNRYIANFTALYPTDCPENIMKMEEDPNSLLFGPFAAHPSLTNIPLQWENLLTQASGKLVLPTIRNLTWKWMVTSGLHHFLGGVEGELIQYGFARIPRIRVQGSNQLTNRNEFAATIDEPLVLWACAVWLNNTLSLGRSVDLPLRRSGLAPNDHTLYAHIADNFELNEGGHSWFEDFLMFYFCLAFSNPTEEHTLGDIFHIMGPHASALRRKKARLVSLYMPEQESGRSRAESSIRLLFDSNGQFLSCGATLGTRVGHNTGIKTQDWLANHDQAAFCFPDKAMGPDIIFVLELVDDPPTYIWVMVQAKRCGNRKHLPRNTLRDAIRSVTPWCYFMDKTVRKKFAAGKTQLADFKDTAHKNQVRASQETLKLLDELPGRETTLAGKHSVLRVVASYSAISCQWKHFNKPRPHSESLQDDEGDTGMQSEDTDDDGDEDEDDGEDASPEQTSEVDPDGDKHPLATLNLKKLVKLTESIPPDHLLTSWKASQIRARLENENAKKRYANFVGKKPQETKKRAGSTSAGAKVKNDKVQKPKAAASNPVRRSTRIRKSRC</sequence>
<protein>
    <submittedName>
        <fullName evidence="2">Uncharacterized protein</fullName>
    </submittedName>
</protein>
<dbReference type="EMBL" id="JAYKXP010000009">
    <property type="protein sequence ID" value="KAK7054470.1"/>
    <property type="molecule type" value="Genomic_DNA"/>
</dbReference>
<feature type="region of interest" description="Disordered" evidence="1">
    <location>
        <begin position="846"/>
        <end position="900"/>
    </location>
</feature>
<evidence type="ECO:0000256" key="1">
    <source>
        <dbReference type="SAM" id="MobiDB-lite"/>
    </source>
</evidence>